<dbReference type="RefSeq" id="XP_031924645.1">
    <property type="nucleotide sequence ID" value="XM_032070796.1"/>
</dbReference>
<sequence>MTGITAMIKAAILVPHMEVNRMNSARVLQCLSGEKRSLEAWEDLRDWIAKYPCSSASPTYEKKISDLSKLLSMVDLYRTERLIEDLRRLHSSYPTITNLTTNESHDMHIKDVIKRRINENPHKLLAYVWVLYSALFNGGRFIRQVILKAGPEFWGLTTDDEIQSFPPPLSFWAVNNDPEFRETFKSCVNEAGELLTLNERQDELTEELDERAKVYRDS</sequence>
<dbReference type="GO" id="GO:0006788">
    <property type="term" value="P:heme oxidation"/>
    <property type="evidence" value="ECO:0007669"/>
    <property type="project" value="InterPro"/>
</dbReference>
<proteinExistence type="predicted"/>
<dbReference type="CDD" id="cd19165">
    <property type="entry name" value="HemeO"/>
    <property type="match status" value="1"/>
</dbReference>
<name>A0A5N6ZVC5_9EURO</name>
<keyword evidence="2" id="KW-1185">Reference proteome</keyword>
<dbReference type="AlphaFoldDB" id="A0A5N6ZVC5"/>
<dbReference type="InterPro" id="IPR002051">
    <property type="entry name" value="Haem_Oase"/>
</dbReference>
<dbReference type="GeneID" id="43655242"/>
<dbReference type="Gene3D" id="1.20.910.10">
    <property type="entry name" value="Heme oxygenase-like"/>
    <property type="match status" value="1"/>
</dbReference>
<dbReference type="GO" id="GO:0004392">
    <property type="term" value="F:heme oxygenase (decyclizing) activity"/>
    <property type="evidence" value="ECO:0007669"/>
    <property type="project" value="InterPro"/>
</dbReference>
<dbReference type="Proteomes" id="UP000326268">
    <property type="component" value="Unassembled WGS sequence"/>
</dbReference>
<reference evidence="1 2" key="1">
    <citation type="submission" date="2019-04" db="EMBL/GenBank/DDBJ databases">
        <title>Friends and foes A comparative genomics studyof 23 Aspergillus species from section Flavi.</title>
        <authorList>
            <consortium name="DOE Joint Genome Institute"/>
            <person name="Kjaerbolling I."/>
            <person name="Vesth T."/>
            <person name="Frisvad J.C."/>
            <person name="Nybo J.L."/>
            <person name="Theobald S."/>
            <person name="Kildgaard S."/>
            <person name="Isbrandt T."/>
            <person name="Kuo A."/>
            <person name="Sato A."/>
            <person name="Lyhne E.K."/>
            <person name="Kogle M.E."/>
            <person name="Wiebenga A."/>
            <person name="Kun R.S."/>
            <person name="Lubbers R.J."/>
            <person name="Makela M.R."/>
            <person name="Barry K."/>
            <person name="Chovatia M."/>
            <person name="Clum A."/>
            <person name="Daum C."/>
            <person name="Haridas S."/>
            <person name="He G."/>
            <person name="LaButti K."/>
            <person name="Lipzen A."/>
            <person name="Mondo S."/>
            <person name="Riley R."/>
            <person name="Salamov A."/>
            <person name="Simmons B.A."/>
            <person name="Magnuson J.K."/>
            <person name="Henrissat B."/>
            <person name="Mortensen U.H."/>
            <person name="Larsen T.O."/>
            <person name="Devries R.P."/>
            <person name="Grigoriev I.V."/>
            <person name="Machida M."/>
            <person name="Baker S.E."/>
            <person name="Andersen M.R."/>
        </authorList>
    </citation>
    <scope>NUCLEOTIDE SEQUENCE [LARGE SCALE GENOMIC DNA]</scope>
    <source>
        <strain evidence="1 2">CBS 763.97</strain>
    </source>
</reference>
<dbReference type="SUPFAM" id="SSF48613">
    <property type="entry name" value="Heme oxygenase-like"/>
    <property type="match status" value="1"/>
</dbReference>
<gene>
    <name evidence="1" type="ORF">BDV27DRAFT_147738</name>
</gene>
<dbReference type="InterPro" id="IPR016084">
    <property type="entry name" value="Haem_Oase-like_multi-hlx"/>
</dbReference>
<evidence type="ECO:0000313" key="2">
    <source>
        <dbReference type="Proteomes" id="UP000326268"/>
    </source>
</evidence>
<dbReference type="OrthoDB" id="652091at2759"/>
<accession>A0A5N6ZVC5</accession>
<evidence type="ECO:0000313" key="1">
    <source>
        <dbReference type="EMBL" id="KAE8361564.1"/>
    </source>
</evidence>
<dbReference type="EMBL" id="ML737731">
    <property type="protein sequence ID" value="KAE8361564.1"/>
    <property type="molecule type" value="Genomic_DNA"/>
</dbReference>
<organism evidence="1 2">
    <name type="scientific">Aspergillus caelatus</name>
    <dbReference type="NCBI Taxonomy" id="61420"/>
    <lineage>
        <taxon>Eukaryota</taxon>
        <taxon>Fungi</taxon>
        <taxon>Dikarya</taxon>
        <taxon>Ascomycota</taxon>
        <taxon>Pezizomycotina</taxon>
        <taxon>Eurotiomycetes</taxon>
        <taxon>Eurotiomycetidae</taxon>
        <taxon>Eurotiales</taxon>
        <taxon>Aspergillaceae</taxon>
        <taxon>Aspergillus</taxon>
        <taxon>Aspergillus subgen. Circumdati</taxon>
    </lineage>
</organism>
<protein>
    <recommendedName>
        <fullName evidence="3">Heme-binding peroxidase</fullName>
    </recommendedName>
</protein>
<evidence type="ECO:0008006" key="3">
    <source>
        <dbReference type="Google" id="ProtNLM"/>
    </source>
</evidence>